<dbReference type="Proteomes" id="UP000887565">
    <property type="component" value="Unplaced"/>
</dbReference>
<evidence type="ECO:0000313" key="2">
    <source>
        <dbReference type="WBParaSite" id="nRc.2.0.1.t36494-RA"/>
    </source>
</evidence>
<dbReference type="AlphaFoldDB" id="A0A915KEX6"/>
<reference evidence="2" key="1">
    <citation type="submission" date="2022-11" db="UniProtKB">
        <authorList>
            <consortium name="WormBaseParasite"/>
        </authorList>
    </citation>
    <scope>IDENTIFICATION</scope>
</reference>
<accession>A0A915KEX6</accession>
<name>A0A915KEX6_ROMCU</name>
<sequence>MTKKGERQMDDCFLIEEYTNMLASQQKHKSRFQNAMENLTESRFASLQNTASFSCCLGS</sequence>
<keyword evidence="1" id="KW-1185">Reference proteome</keyword>
<dbReference type="WBParaSite" id="nRc.2.0.1.t36494-RA">
    <property type="protein sequence ID" value="nRc.2.0.1.t36494-RA"/>
    <property type="gene ID" value="nRc.2.0.1.g36494"/>
</dbReference>
<protein>
    <submittedName>
        <fullName evidence="2">Uncharacterized protein</fullName>
    </submittedName>
</protein>
<proteinExistence type="predicted"/>
<evidence type="ECO:0000313" key="1">
    <source>
        <dbReference type="Proteomes" id="UP000887565"/>
    </source>
</evidence>
<organism evidence="1 2">
    <name type="scientific">Romanomermis culicivorax</name>
    <name type="common">Nematode worm</name>
    <dbReference type="NCBI Taxonomy" id="13658"/>
    <lineage>
        <taxon>Eukaryota</taxon>
        <taxon>Metazoa</taxon>
        <taxon>Ecdysozoa</taxon>
        <taxon>Nematoda</taxon>
        <taxon>Enoplea</taxon>
        <taxon>Dorylaimia</taxon>
        <taxon>Mermithida</taxon>
        <taxon>Mermithoidea</taxon>
        <taxon>Mermithidae</taxon>
        <taxon>Romanomermis</taxon>
    </lineage>
</organism>